<evidence type="ECO:0000313" key="3">
    <source>
        <dbReference type="Proteomes" id="UP001171687"/>
    </source>
</evidence>
<feature type="transmembrane region" description="Helical" evidence="1">
    <location>
        <begin position="21"/>
        <end position="39"/>
    </location>
</feature>
<gene>
    <name evidence="2" type="ORF">QYH67_04960</name>
</gene>
<dbReference type="AlphaFoldDB" id="A0AAW7MCA5"/>
<evidence type="ECO:0000256" key="1">
    <source>
        <dbReference type="SAM" id="Phobius"/>
    </source>
</evidence>
<reference evidence="2" key="1">
    <citation type="submission" date="2023-07" db="EMBL/GenBank/DDBJ databases">
        <title>Evaluation of the beneficial properties of pineapple isolates.</title>
        <authorList>
            <person name="Adefiranye O."/>
        </authorList>
    </citation>
    <scope>NUCLEOTIDE SEQUENCE</scope>
    <source>
        <strain evidence="2">PAPLE_T1</strain>
    </source>
</reference>
<dbReference type="RefSeq" id="WP_263641471.1">
    <property type="nucleotide sequence ID" value="NZ_JAGSWU010000049.1"/>
</dbReference>
<accession>A0AAW7MCA5</accession>
<dbReference type="EMBL" id="JAUHQC010000007">
    <property type="protein sequence ID" value="MDN4532933.1"/>
    <property type="molecule type" value="Genomic_DNA"/>
</dbReference>
<organism evidence="2 3">
    <name type="scientific">Staphylococcus auricularis</name>
    <dbReference type="NCBI Taxonomy" id="29379"/>
    <lineage>
        <taxon>Bacteria</taxon>
        <taxon>Bacillati</taxon>
        <taxon>Bacillota</taxon>
        <taxon>Bacilli</taxon>
        <taxon>Bacillales</taxon>
        <taxon>Staphylococcaceae</taxon>
        <taxon>Staphylococcus</taxon>
    </lineage>
</organism>
<protein>
    <submittedName>
        <fullName evidence="2">Uncharacterized protein</fullName>
    </submittedName>
</protein>
<proteinExistence type="predicted"/>
<comment type="caution">
    <text evidence="2">The sequence shown here is derived from an EMBL/GenBank/DDBJ whole genome shotgun (WGS) entry which is preliminary data.</text>
</comment>
<keyword evidence="1" id="KW-0812">Transmembrane</keyword>
<dbReference type="Proteomes" id="UP001171687">
    <property type="component" value="Unassembled WGS sequence"/>
</dbReference>
<name>A0AAW7MCA5_9STAP</name>
<evidence type="ECO:0000313" key="2">
    <source>
        <dbReference type="EMBL" id="MDN4532933.1"/>
    </source>
</evidence>
<sequence length="41" mass="4821">MNRLEWKEKEAKIAETKSRTFRNYCLGIATIASLLKYWLGS</sequence>
<keyword evidence="1" id="KW-0472">Membrane</keyword>
<keyword evidence="1" id="KW-1133">Transmembrane helix</keyword>